<keyword evidence="4" id="KW-0808">Transferase</keyword>
<dbReference type="PANTHER" id="PTHR10357:SF210">
    <property type="entry name" value="MALTODEXTRIN GLUCOSIDASE"/>
    <property type="match status" value="1"/>
</dbReference>
<evidence type="ECO:0000256" key="1">
    <source>
        <dbReference type="ARBA" id="ARBA00022801"/>
    </source>
</evidence>
<dbReference type="RefSeq" id="WP_091973555.1">
    <property type="nucleotide sequence ID" value="NZ_FODF01000001.1"/>
</dbReference>
<dbReference type="OrthoDB" id="9805159at2"/>
<evidence type="ECO:0000313" key="5">
    <source>
        <dbReference type="Proteomes" id="UP000199512"/>
    </source>
</evidence>
<evidence type="ECO:0000313" key="4">
    <source>
        <dbReference type="EMBL" id="SEN22525.1"/>
    </source>
</evidence>
<dbReference type="InterPro" id="IPR017853">
    <property type="entry name" value="GH"/>
</dbReference>
<proteinExistence type="predicted"/>
<dbReference type="STRING" id="215200.SAMN05216454_101234"/>
<dbReference type="GO" id="GO:0005975">
    <property type="term" value="P:carbohydrate metabolic process"/>
    <property type="evidence" value="ECO:0007669"/>
    <property type="project" value="InterPro"/>
</dbReference>
<gene>
    <name evidence="4" type="ORF">SAMN05216454_101234</name>
</gene>
<accession>A0A1H8ESR4</accession>
<dbReference type="SMART" id="SM00642">
    <property type="entry name" value="Aamy"/>
    <property type="match status" value="1"/>
</dbReference>
<sequence length="633" mass="74170">MKEIIYSPIEFNKPIGAIRNNEKKEIRILLHENFKHNSINLLLYNNTDKSDVLKFEMKKINKITDYYVYSTSIDSLQTGIYFYFFEILDDSKINIVSKVNGEAKISDHIIPWQLTVYDEEFSTPDWIKGGIMYQIFPDRFYCSPNYHAEMAVNEIERTKQDSWYNIPNSPLDTKLYSAKDFFMGNLDGIYDRLEYLKDLNIDLIYLNPIFESAENHRYSTANYFNVDPYLGNNKIFLDLCHKLKDKNIKIILDGVFNHTGSDSIYFNKESNYPEIGAYNSIKSRYYPWYSFIDYPDKYDSWWGFDNLPTINKENKDYIDFICNEENGVLNYWQKMGASGWRLDVIDELPDSFLDKIRKTVKNYDEDALLIGEVWEDASNKVAYGLNRRYLLGQQMDSVMNYPWRNAIVDFLINKDAAAFSNNISEIINNYPRPAIDTLMNLLSSHDIERIITALGVDISTVKYEDSKYFKLSSEEYNKSSELVKFASFLQFTLPGIPSIYYGDEIGMQGFKDPFNRAAFDYENIDMELLEHYKELTSFRKKFRDNFITGFKLIDFGKKHIAYLRSNILCVVNLSDKAIIIDMDKSATWIYGNKEAYMTEYGILIGPESYTAILLNEKYHSRDSIVFKNAIDRS</sequence>
<dbReference type="InterPro" id="IPR006047">
    <property type="entry name" value="GH13_cat_dom"/>
</dbReference>
<evidence type="ECO:0000256" key="2">
    <source>
        <dbReference type="ARBA" id="ARBA00023295"/>
    </source>
</evidence>
<protein>
    <submittedName>
        <fullName evidence="4">4-alpha-glucanotransferase</fullName>
    </submittedName>
</protein>
<dbReference type="AlphaFoldDB" id="A0A1H8ESR4"/>
<keyword evidence="1" id="KW-0378">Hydrolase</keyword>
<keyword evidence="2" id="KW-0326">Glycosidase</keyword>
<dbReference type="InterPro" id="IPR045857">
    <property type="entry name" value="O16G_dom_2"/>
</dbReference>
<dbReference type="SUPFAM" id="SSF51445">
    <property type="entry name" value="(Trans)glycosidases"/>
    <property type="match status" value="1"/>
</dbReference>
<dbReference type="PANTHER" id="PTHR10357">
    <property type="entry name" value="ALPHA-AMYLASE FAMILY MEMBER"/>
    <property type="match status" value="1"/>
</dbReference>
<dbReference type="Pfam" id="PF00128">
    <property type="entry name" value="Alpha-amylase"/>
    <property type="match status" value="1"/>
</dbReference>
<organism evidence="4 5">
    <name type="scientific">Peptostreptococcus russellii</name>
    <dbReference type="NCBI Taxonomy" id="215200"/>
    <lineage>
        <taxon>Bacteria</taxon>
        <taxon>Bacillati</taxon>
        <taxon>Bacillota</taxon>
        <taxon>Clostridia</taxon>
        <taxon>Peptostreptococcales</taxon>
        <taxon>Peptostreptococcaceae</taxon>
        <taxon>Peptostreptococcus</taxon>
    </lineage>
</organism>
<dbReference type="GO" id="GO:0016740">
    <property type="term" value="F:transferase activity"/>
    <property type="evidence" value="ECO:0007669"/>
    <property type="project" value="UniProtKB-KW"/>
</dbReference>
<keyword evidence="5" id="KW-1185">Reference proteome</keyword>
<reference evidence="4 5" key="1">
    <citation type="submission" date="2016-10" db="EMBL/GenBank/DDBJ databases">
        <authorList>
            <person name="de Groot N.N."/>
        </authorList>
    </citation>
    <scope>NUCLEOTIDE SEQUENCE [LARGE SCALE GENOMIC DNA]</scope>
    <source>
        <strain evidence="4 5">Calf135</strain>
    </source>
</reference>
<evidence type="ECO:0000259" key="3">
    <source>
        <dbReference type="SMART" id="SM00642"/>
    </source>
</evidence>
<dbReference type="EMBL" id="FODF01000001">
    <property type="protein sequence ID" value="SEN22525.1"/>
    <property type="molecule type" value="Genomic_DNA"/>
</dbReference>
<dbReference type="CDD" id="cd11338">
    <property type="entry name" value="AmyAc_CMD"/>
    <property type="match status" value="1"/>
</dbReference>
<feature type="domain" description="Glycosyl hydrolase family 13 catalytic" evidence="3">
    <location>
        <begin position="134"/>
        <end position="539"/>
    </location>
</feature>
<dbReference type="Gene3D" id="3.90.400.10">
    <property type="entry name" value="Oligo-1,6-glucosidase, Domain 2"/>
    <property type="match status" value="1"/>
</dbReference>
<dbReference type="GO" id="GO:0016798">
    <property type="term" value="F:hydrolase activity, acting on glycosyl bonds"/>
    <property type="evidence" value="ECO:0007669"/>
    <property type="project" value="UniProtKB-KW"/>
</dbReference>
<dbReference type="Gene3D" id="3.20.20.80">
    <property type="entry name" value="Glycosidases"/>
    <property type="match status" value="1"/>
</dbReference>
<dbReference type="Proteomes" id="UP000199512">
    <property type="component" value="Unassembled WGS sequence"/>
</dbReference>
<name>A0A1H8ESR4_9FIRM</name>